<feature type="transmembrane region" description="Helical" evidence="1">
    <location>
        <begin position="203"/>
        <end position="221"/>
    </location>
</feature>
<dbReference type="RefSeq" id="WP_004332832.1">
    <property type="nucleotide sequence ID" value="NZ_ACNN01000012.1"/>
</dbReference>
<evidence type="ECO:0000259" key="2">
    <source>
        <dbReference type="SMART" id="SM00014"/>
    </source>
</evidence>
<dbReference type="eggNOG" id="COG0671">
    <property type="taxonomic scope" value="Bacteria"/>
</dbReference>
<accession>C3J9E9</accession>
<feature type="transmembrane region" description="Helical" evidence="1">
    <location>
        <begin position="57"/>
        <end position="79"/>
    </location>
</feature>
<sequence>MLDQLVLWERGLFLALNSPHTPYLDAFFHLISARWTWTAVIVALIAWLFYKRPAKEALFFIGIVALMIAFTDQETSSFIKPLCARLRPTHHPYTKDLVLNAYGSLGGGFGFVSGHAANFMAIALFTALAFRDRWYSIIVFSLAVIVVYSRIYLGMHFITDVVPGSLIGLLNGWIFFLLYRWVRAKWMPRPHPRAPHEAFRATLPIWRGVLVGYLFFLLFFAQEVVKILQQIHYY</sequence>
<dbReference type="STRING" id="553175.POREN0001_1093"/>
<feature type="transmembrane region" description="Helical" evidence="1">
    <location>
        <begin position="161"/>
        <end position="182"/>
    </location>
</feature>
<dbReference type="SUPFAM" id="SSF48317">
    <property type="entry name" value="Acid phosphatase/Vanadium-dependent haloperoxidase"/>
    <property type="match status" value="1"/>
</dbReference>
<dbReference type="AlphaFoldDB" id="C3J9E9"/>
<feature type="transmembrane region" description="Helical" evidence="1">
    <location>
        <begin position="134"/>
        <end position="155"/>
    </location>
</feature>
<dbReference type="InterPro" id="IPR036938">
    <property type="entry name" value="PAP2/HPO_sf"/>
</dbReference>
<keyword evidence="4" id="KW-1185">Reference proteome</keyword>
<keyword evidence="1" id="KW-0812">Transmembrane</keyword>
<keyword evidence="1" id="KW-0472">Membrane</keyword>
<dbReference type="PANTHER" id="PTHR14969">
    <property type="entry name" value="SPHINGOSINE-1-PHOSPHATE PHOSPHOHYDROLASE"/>
    <property type="match status" value="1"/>
</dbReference>
<dbReference type="CDD" id="cd03395">
    <property type="entry name" value="PAP2_like_4"/>
    <property type="match status" value="1"/>
</dbReference>
<evidence type="ECO:0000313" key="3">
    <source>
        <dbReference type="EMBL" id="EEN83208.1"/>
    </source>
</evidence>
<evidence type="ECO:0000313" key="4">
    <source>
        <dbReference type="Proteomes" id="UP000004295"/>
    </source>
</evidence>
<protein>
    <submittedName>
        <fullName evidence="3">PAP2 family protein</fullName>
    </submittedName>
</protein>
<feature type="transmembrane region" description="Helical" evidence="1">
    <location>
        <begin position="26"/>
        <end position="50"/>
    </location>
</feature>
<dbReference type="Proteomes" id="UP000004295">
    <property type="component" value="Unassembled WGS sequence"/>
</dbReference>
<dbReference type="SMART" id="SM00014">
    <property type="entry name" value="acidPPc"/>
    <property type="match status" value="1"/>
</dbReference>
<gene>
    <name evidence="3" type="ORF">POREN0001_1093</name>
</gene>
<name>C3J9E9_POREA</name>
<dbReference type="Pfam" id="PF01569">
    <property type="entry name" value="PAP2"/>
    <property type="match status" value="1"/>
</dbReference>
<feature type="transmembrane region" description="Helical" evidence="1">
    <location>
        <begin position="99"/>
        <end position="127"/>
    </location>
</feature>
<feature type="domain" description="Phosphatidic acid phosphatase type 2/haloperoxidase" evidence="2">
    <location>
        <begin position="60"/>
        <end position="176"/>
    </location>
</feature>
<dbReference type="PANTHER" id="PTHR14969:SF13">
    <property type="entry name" value="AT30094P"/>
    <property type="match status" value="1"/>
</dbReference>
<dbReference type="Gene3D" id="1.20.144.10">
    <property type="entry name" value="Phosphatidic acid phosphatase type 2/haloperoxidase"/>
    <property type="match status" value="2"/>
</dbReference>
<dbReference type="GeneID" id="93366438"/>
<reference evidence="3 4" key="1">
    <citation type="submission" date="2009-04" db="EMBL/GenBank/DDBJ databases">
        <authorList>
            <person name="Sebastian Y."/>
            <person name="Madupu R."/>
            <person name="Durkin A.S."/>
            <person name="Torralba M."/>
            <person name="Methe B."/>
            <person name="Sutton G.G."/>
            <person name="Strausberg R.L."/>
            <person name="Nelson K.E."/>
        </authorList>
    </citation>
    <scope>NUCLEOTIDE SEQUENCE [LARGE SCALE GENOMIC DNA]</scope>
    <source>
        <strain evidence="4">ATCC 35406 / BCRC 14492 / JCM 8526 / NCTC 13058 / HG 370</strain>
    </source>
</reference>
<keyword evidence="1" id="KW-1133">Transmembrane helix</keyword>
<comment type="caution">
    <text evidence="3">The sequence shown here is derived from an EMBL/GenBank/DDBJ whole genome shotgun (WGS) entry which is preliminary data.</text>
</comment>
<dbReference type="InterPro" id="IPR000326">
    <property type="entry name" value="PAP2/HPO"/>
</dbReference>
<organism evidence="3 4">
    <name type="scientific">Porphyromonas endodontalis (strain ATCC 35406 / DSM 24491 / JCM 8526 / CCUG 16442 / BCRC 14492 / NCTC 13058 / HG 370)</name>
    <name type="common">Bacteroides endodontalis</name>
    <dbReference type="NCBI Taxonomy" id="553175"/>
    <lineage>
        <taxon>Bacteria</taxon>
        <taxon>Pseudomonadati</taxon>
        <taxon>Bacteroidota</taxon>
        <taxon>Bacteroidia</taxon>
        <taxon>Bacteroidales</taxon>
        <taxon>Porphyromonadaceae</taxon>
        <taxon>Porphyromonas</taxon>
    </lineage>
</organism>
<proteinExistence type="predicted"/>
<dbReference type="EMBL" id="ACNN01000012">
    <property type="protein sequence ID" value="EEN83208.1"/>
    <property type="molecule type" value="Genomic_DNA"/>
</dbReference>
<evidence type="ECO:0000256" key="1">
    <source>
        <dbReference type="SAM" id="Phobius"/>
    </source>
</evidence>